<keyword evidence="2" id="KW-1185">Reference proteome</keyword>
<evidence type="ECO:0000313" key="1">
    <source>
        <dbReference type="EMBL" id="AYJ87693.1"/>
    </source>
</evidence>
<evidence type="ECO:0000313" key="2">
    <source>
        <dbReference type="Proteomes" id="UP000276254"/>
    </source>
</evidence>
<proteinExistence type="predicted"/>
<protein>
    <submittedName>
        <fullName evidence="1">Uncharacterized protein</fullName>
    </submittedName>
</protein>
<organism evidence="1 2">
    <name type="scientific">Sphingomonas paeninsulae</name>
    <dbReference type="NCBI Taxonomy" id="2319844"/>
    <lineage>
        <taxon>Bacteria</taxon>
        <taxon>Pseudomonadati</taxon>
        <taxon>Pseudomonadota</taxon>
        <taxon>Alphaproteobacteria</taxon>
        <taxon>Sphingomonadales</taxon>
        <taxon>Sphingomonadaceae</taxon>
        <taxon>Sphingomonas</taxon>
    </lineage>
</organism>
<dbReference type="AlphaFoldDB" id="A0A494TKY8"/>
<dbReference type="KEGG" id="spha:D3Y57_19390"/>
<sequence>MARGGTAQSMKVEISHSIDASEPNASGFYEYHYEYDMFEFTDGITIFWVRSYNDKPEKAALMARDKRGKRGLLTKRDLRHPLLLEAVAYLRAAGKSELVWLDRKSQSYLPFISPIPR</sequence>
<dbReference type="OrthoDB" id="8795178at2"/>
<accession>A0A494TKY8</accession>
<name>A0A494TKY8_SPHPE</name>
<dbReference type="Proteomes" id="UP000276254">
    <property type="component" value="Chromosome"/>
</dbReference>
<reference evidence="1 2" key="1">
    <citation type="submission" date="2018-09" db="EMBL/GenBank/DDBJ databases">
        <title>Sphingomonas peninsula sp. nov., isolated from fildes peninsula, Antarctic soil.</title>
        <authorList>
            <person name="Yingchao G."/>
        </authorList>
    </citation>
    <scope>NUCLEOTIDE SEQUENCE [LARGE SCALE GENOMIC DNA]</scope>
    <source>
        <strain evidence="1 2">YZ-8</strain>
    </source>
</reference>
<gene>
    <name evidence="1" type="ORF">D3Y57_19390</name>
</gene>
<dbReference type="EMBL" id="CP032829">
    <property type="protein sequence ID" value="AYJ87693.1"/>
    <property type="molecule type" value="Genomic_DNA"/>
</dbReference>